<sequence length="86" mass="8925">MSGDGSSAEKRAEGLGVDGGRGGRCEAVEDAEGRGGRVVARAVAARLQPAGGLFHRDAAAWEEDQPALLWLASAACAWAMASWSRR</sequence>
<name>A0A1A9N5S4_9BURK</name>
<evidence type="ECO:0000313" key="3">
    <source>
        <dbReference type="Proteomes" id="UP000078116"/>
    </source>
</evidence>
<comment type="caution">
    <text evidence="2">The sequence shown here is derived from an EMBL/GenBank/DDBJ whole genome shotgun (WGS) entry which is preliminary data.</text>
</comment>
<proteinExistence type="predicted"/>
<protein>
    <submittedName>
        <fullName evidence="2">Uncharacterized protein</fullName>
    </submittedName>
</protein>
<dbReference type="Proteomes" id="UP000078116">
    <property type="component" value="Unassembled WGS sequence"/>
</dbReference>
<evidence type="ECO:0000313" key="2">
    <source>
        <dbReference type="EMBL" id="OAJ59711.1"/>
    </source>
</evidence>
<reference evidence="2 3" key="1">
    <citation type="submission" date="2016-04" db="EMBL/GenBank/DDBJ databases">
        <title>Reclassification of Paraburkholderia panaciterrae (Farh et al. 2015) Dobritsa &amp; Samadpour 2016 as a later homotypic synonym of Paraburkholderia ginsengiterrae (Farh et al. 2015) Dobritsa &amp; Samadpour 2016.</title>
        <authorList>
            <person name="Dobritsa A.P."/>
            <person name="Kutumbaka K."/>
            <person name="Samadpour M."/>
        </authorList>
    </citation>
    <scope>NUCLEOTIDE SEQUENCE [LARGE SCALE GENOMIC DNA]</scope>
    <source>
        <strain evidence="2 3">DCY85</strain>
    </source>
</reference>
<gene>
    <name evidence="2" type="ORF">A6V37_38365</name>
</gene>
<accession>A0A1A9N5S4</accession>
<dbReference type="AlphaFoldDB" id="A0A1A9N5S4"/>
<organism evidence="2 3">
    <name type="scientific">Paraburkholderia ginsengiterrae</name>
    <dbReference type="NCBI Taxonomy" id="1462993"/>
    <lineage>
        <taxon>Bacteria</taxon>
        <taxon>Pseudomonadati</taxon>
        <taxon>Pseudomonadota</taxon>
        <taxon>Betaproteobacteria</taxon>
        <taxon>Burkholderiales</taxon>
        <taxon>Burkholderiaceae</taxon>
        <taxon>Paraburkholderia</taxon>
    </lineage>
</organism>
<dbReference type="EMBL" id="LXKA01000255">
    <property type="protein sequence ID" value="OAJ59711.1"/>
    <property type="molecule type" value="Genomic_DNA"/>
</dbReference>
<feature type="region of interest" description="Disordered" evidence="1">
    <location>
        <begin position="1"/>
        <end position="24"/>
    </location>
</feature>
<evidence type="ECO:0000256" key="1">
    <source>
        <dbReference type="SAM" id="MobiDB-lite"/>
    </source>
</evidence>